<reference evidence="5" key="3">
    <citation type="submission" date="2010-09" db="EMBL/GenBank/DDBJ databases">
        <title>Annotation of Gaeumannomyces graminis var. tritici R3-111a-1.</title>
        <authorList>
            <consortium name="The Broad Institute Genome Sequencing Platform"/>
            <person name="Ma L.-J."/>
            <person name="Dead R."/>
            <person name="Young S.K."/>
            <person name="Zeng Q."/>
            <person name="Gargeya S."/>
            <person name="Fitzgerald M."/>
            <person name="Haas B."/>
            <person name="Abouelleil A."/>
            <person name="Alvarado L."/>
            <person name="Arachchi H.M."/>
            <person name="Berlin A."/>
            <person name="Brown A."/>
            <person name="Chapman S.B."/>
            <person name="Chen Z."/>
            <person name="Dunbar C."/>
            <person name="Freedman E."/>
            <person name="Gearin G."/>
            <person name="Gellesch M."/>
            <person name="Goldberg J."/>
            <person name="Griggs A."/>
            <person name="Gujja S."/>
            <person name="Heiman D."/>
            <person name="Howarth C."/>
            <person name="Larson L."/>
            <person name="Lui A."/>
            <person name="MacDonald P.J.P."/>
            <person name="Mehta T."/>
            <person name="Montmayeur A."/>
            <person name="Murphy C."/>
            <person name="Neiman D."/>
            <person name="Pearson M."/>
            <person name="Priest M."/>
            <person name="Roberts A."/>
            <person name="Saif S."/>
            <person name="Shea T."/>
            <person name="Shenoy N."/>
            <person name="Sisk P."/>
            <person name="Stolte C."/>
            <person name="Sykes S."/>
            <person name="Yandava C."/>
            <person name="Wortman J."/>
            <person name="Nusbaum C."/>
            <person name="Birren B."/>
        </authorList>
    </citation>
    <scope>NUCLEOTIDE SEQUENCE</scope>
    <source>
        <strain evidence="5">R3-111a-1</strain>
    </source>
</reference>
<dbReference type="InterPro" id="IPR007527">
    <property type="entry name" value="Znf_SWIM"/>
</dbReference>
<feature type="compositionally biased region" description="Polar residues" evidence="2">
    <location>
        <begin position="7"/>
        <end position="20"/>
    </location>
</feature>
<evidence type="ECO:0000256" key="1">
    <source>
        <dbReference type="PROSITE-ProRule" id="PRU00175"/>
    </source>
</evidence>
<dbReference type="AlphaFoldDB" id="J3NUN8"/>
<dbReference type="HOGENOM" id="CLU_037984_0_1_1"/>
<keyword evidence="1" id="KW-0862">Zinc</keyword>
<dbReference type="PANTHER" id="PTHR21540">
    <property type="entry name" value="RING FINGER AND SWIM DOMAIN-CONTAINING PROTEIN 2"/>
    <property type="match status" value="1"/>
</dbReference>
<dbReference type="STRING" id="644352.J3NUN8"/>
<reference evidence="6" key="5">
    <citation type="submission" date="2018-04" db="UniProtKB">
        <authorList>
            <consortium name="EnsemblFungi"/>
        </authorList>
    </citation>
    <scope>IDENTIFICATION</scope>
    <source>
        <strain evidence="6">R3-111a-1</strain>
    </source>
</reference>
<dbReference type="SUPFAM" id="SSF57850">
    <property type="entry name" value="RING/U-box"/>
    <property type="match status" value="1"/>
</dbReference>
<evidence type="ECO:0000313" key="5">
    <source>
        <dbReference type="EMBL" id="EJT79912.1"/>
    </source>
</evidence>
<dbReference type="RefSeq" id="XP_009221057.1">
    <property type="nucleotide sequence ID" value="XM_009222793.1"/>
</dbReference>
<dbReference type="CDD" id="cd16494">
    <property type="entry name" value="RING-CH-C4HC3_ZSWM2"/>
    <property type="match status" value="1"/>
</dbReference>
<dbReference type="Gene3D" id="3.30.40.10">
    <property type="entry name" value="Zinc/RING finger domain, C3HC4 (zinc finger)"/>
    <property type="match status" value="1"/>
</dbReference>
<reference evidence="5" key="2">
    <citation type="submission" date="2010-07" db="EMBL/GenBank/DDBJ databases">
        <authorList>
            <consortium name="The Broad Institute Genome Sequencing Platform"/>
            <consortium name="Broad Institute Genome Sequencing Center for Infectious Disease"/>
            <person name="Ma L.-J."/>
            <person name="Dead R."/>
            <person name="Young S."/>
            <person name="Zeng Q."/>
            <person name="Koehrsen M."/>
            <person name="Alvarado L."/>
            <person name="Berlin A."/>
            <person name="Chapman S.B."/>
            <person name="Chen Z."/>
            <person name="Freedman E."/>
            <person name="Gellesch M."/>
            <person name="Goldberg J."/>
            <person name="Griggs A."/>
            <person name="Gujja S."/>
            <person name="Heilman E.R."/>
            <person name="Heiman D."/>
            <person name="Hepburn T."/>
            <person name="Howarth C."/>
            <person name="Jen D."/>
            <person name="Larson L."/>
            <person name="Mehta T."/>
            <person name="Neiman D."/>
            <person name="Pearson M."/>
            <person name="Roberts A."/>
            <person name="Saif S."/>
            <person name="Shea T."/>
            <person name="Shenoy N."/>
            <person name="Sisk P."/>
            <person name="Stolte C."/>
            <person name="Sykes S."/>
            <person name="Walk T."/>
            <person name="White J."/>
            <person name="Yandava C."/>
            <person name="Haas B."/>
            <person name="Nusbaum C."/>
            <person name="Birren B."/>
        </authorList>
    </citation>
    <scope>NUCLEOTIDE SEQUENCE</scope>
    <source>
        <strain evidence="5">R3-111a-1</strain>
    </source>
</reference>
<dbReference type="GO" id="GO:0061630">
    <property type="term" value="F:ubiquitin protein ligase activity"/>
    <property type="evidence" value="ECO:0007669"/>
    <property type="project" value="InterPro"/>
</dbReference>
<evidence type="ECO:0000256" key="2">
    <source>
        <dbReference type="SAM" id="MobiDB-lite"/>
    </source>
</evidence>
<protein>
    <submittedName>
        <fullName evidence="5">Znf1</fullName>
    </submittedName>
</protein>
<evidence type="ECO:0000259" key="3">
    <source>
        <dbReference type="PROSITE" id="PS50089"/>
    </source>
</evidence>
<keyword evidence="1" id="KW-0863">Zinc-finger</keyword>
<dbReference type="eggNOG" id="ENOG502RZA9">
    <property type="taxonomic scope" value="Eukaryota"/>
</dbReference>
<keyword evidence="7" id="KW-1185">Reference proteome</keyword>
<dbReference type="OrthoDB" id="2122982at2759"/>
<organism evidence="5">
    <name type="scientific">Gaeumannomyces tritici (strain R3-111a-1)</name>
    <name type="common">Wheat and barley take-all root rot fungus</name>
    <name type="synonym">Gaeumannomyces graminis var. tritici</name>
    <dbReference type="NCBI Taxonomy" id="644352"/>
    <lineage>
        <taxon>Eukaryota</taxon>
        <taxon>Fungi</taxon>
        <taxon>Dikarya</taxon>
        <taxon>Ascomycota</taxon>
        <taxon>Pezizomycotina</taxon>
        <taxon>Sordariomycetes</taxon>
        <taxon>Sordariomycetidae</taxon>
        <taxon>Magnaporthales</taxon>
        <taxon>Magnaporthaceae</taxon>
        <taxon>Gaeumannomyces</taxon>
    </lineage>
</organism>
<keyword evidence="1" id="KW-0479">Metal-binding</keyword>
<dbReference type="GeneID" id="20345452"/>
<dbReference type="EMBL" id="GL385396">
    <property type="protein sequence ID" value="EJT79912.1"/>
    <property type="molecule type" value="Genomic_DNA"/>
</dbReference>
<name>J3NUN8_GAET3</name>
<dbReference type="PANTHER" id="PTHR21540:SF0">
    <property type="entry name" value="PHD FAMILY PROTEIN"/>
    <property type="match status" value="1"/>
</dbReference>
<dbReference type="PROSITE" id="PS50089">
    <property type="entry name" value="ZF_RING_2"/>
    <property type="match status" value="1"/>
</dbReference>
<feature type="domain" description="RING-type" evidence="3">
    <location>
        <begin position="242"/>
        <end position="304"/>
    </location>
</feature>
<dbReference type="EnsemblFungi" id="EJT79912">
    <property type="protein sequence ID" value="EJT79912"/>
    <property type="gene ID" value="GGTG_04994"/>
</dbReference>
<dbReference type="InterPro" id="IPR001841">
    <property type="entry name" value="Znf_RING"/>
</dbReference>
<dbReference type="GO" id="GO:0008270">
    <property type="term" value="F:zinc ion binding"/>
    <property type="evidence" value="ECO:0007669"/>
    <property type="project" value="UniProtKB-KW"/>
</dbReference>
<accession>J3NUN8</accession>
<feature type="domain" description="SWIM-type" evidence="4">
    <location>
        <begin position="160"/>
        <end position="192"/>
    </location>
</feature>
<proteinExistence type="predicted"/>
<evidence type="ECO:0000313" key="7">
    <source>
        <dbReference type="Proteomes" id="UP000006039"/>
    </source>
</evidence>
<dbReference type="InterPro" id="IPR039903">
    <property type="entry name" value="Zswim2"/>
</dbReference>
<evidence type="ECO:0000259" key="4">
    <source>
        <dbReference type="PROSITE" id="PS50966"/>
    </source>
</evidence>
<reference evidence="6" key="4">
    <citation type="journal article" date="2015" name="G3 (Bethesda)">
        <title>Genome sequences of three phytopathogenic species of the Magnaporthaceae family of fungi.</title>
        <authorList>
            <person name="Okagaki L.H."/>
            <person name="Nunes C.C."/>
            <person name="Sailsbery J."/>
            <person name="Clay B."/>
            <person name="Brown D."/>
            <person name="John T."/>
            <person name="Oh Y."/>
            <person name="Young N."/>
            <person name="Fitzgerald M."/>
            <person name="Haas B.J."/>
            <person name="Zeng Q."/>
            <person name="Young S."/>
            <person name="Adiconis X."/>
            <person name="Fan L."/>
            <person name="Levin J.Z."/>
            <person name="Mitchell T.K."/>
            <person name="Okubara P.A."/>
            <person name="Farman M.L."/>
            <person name="Kohn L.M."/>
            <person name="Birren B."/>
            <person name="Ma L.-J."/>
            <person name="Dean R.A."/>
        </authorList>
    </citation>
    <scope>NUCLEOTIDE SEQUENCE</scope>
    <source>
        <strain evidence="6">R3-111a-1</strain>
    </source>
</reference>
<dbReference type="Proteomes" id="UP000006039">
    <property type="component" value="Unassembled WGS sequence"/>
</dbReference>
<dbReference type="PROSITE" id="PS50966">
    <property type="entry name" value="ZF_SWIM"/>
    <property type="match status" value="1"/>
</dbReference>
<dbReference type="VEuPathDB" id="FungiDB:GGTG_04994"/>
<reference evidence="7" key="1">
    <citation type="submission" date="2010-07" db="EMBL/GenBank/DDBJ databases">
        <title>The genome sequence of Gaeumannomyces graminis var. tritici strain R3-111a-1.</title>
        <authorList>
            <consortium name="The Broad Institute Genome Sequencing Platform"/>
            <person name="Ma L.-J."/>
            <person name="Dead R."/>
            <person name="Young S."/>
            <person name="Zeng Q."/>
            <person name="Koehrsen M."/>
            <person name="Alvarado L."/>
            <person name="Berlin A."/>
            <person name="Chapman S.B."/>
            <person name="Chen Z."/>
            <person name="Freedman E."/>
            <person name="Gellesch M."/>
            <person name="Goldberg J."/>
            <person name="Griggs A."/>
            <person name="Gujja S."/>
            <person name="Heilman E.R."/>
            <person name="Heiman D."/>
            <person name="Hepburn T."/>
            <person name="Howarth C."/>
            <person name="Jen D."/>
            <person name="Larson L."/>
            <person name="Mehta T."/>
            <person name="Neiman D."/>
            <person name="Pearson M."/>
            <person name="Roberts A."/>
            <person name="Saif S."/>
            <person name="Shea T."/>
            <person name="Shenoy N."/>
            <person name="Sisk P."/>
            <person name="Stolte C."/>
            <person name="Sykes S."/>
            <person name="Walk T."/>
            <person name="White J."/>
            <person name="Yandava C."/>
            <person name="Haas B."/>
            <person name="Nusbaum C."/>
            <person name="Birren B."/>
        </authorList>
    </citation>
    <scope>NUCLEOTIDE SEQUENCE [LARGE SCALE GENOMIC DNA]</scope>
    <source>
        <strain evidence="7">R3-111a-1</strain>
    </source>
</reference>
<dbReference type="InterPro" id="IPR013083">
    <property type="entry name" value="Znf_RING/FYVE/PHD"/>
</dbReference>
<sequence>MEWVLRNLSTPKNHRGLSSLTHKKMASINPQPRMGVRPNQPLPSWGDGMPSKGVASKAAGSKPTPKVASGVRKHQQARSVSAALHAAIERSRVEEEKRRAAEKNAEKRVRRFRNKPPQSFYPIYQRATSQRFFVLDRIRCGTEDCPEEKFELAGSTGNVYKVHIGRRPECNCPHAFAGNQCKHLLYVMSRVLRAKFNLVYQLALLSSELREILDKAPRWPSAQGSTSDEQRDHNRKPVEGDCPICFEELAAATDAAKNTVNSEQLVWCRAACGQNMHRQCFQIWSATKRQHDGGSSPVTCPLCRSVWEGEADDSVVKNLKKDGPLNRNGYVNVADQLGISPVRDYSTYSLWWGRERYPSRSGRRGHH</sequence>
<gene>
    <name evidence="6" type="primary">20345452</name>
    <name evidence="5" type="ORF">GGTG_04994</name>
</gene>
<evidence type="ECO:0000313" key="6">
    <source>
        <dbReference type="EnsemblFungi" id="EJT79912"/>
    </source>
</evidence>
<feature type="region of interest" description="Disordered" evidence="2">
    <location>
        <begin position="1"/>
        <end position="78"/>
    </location>
</feature>